<organism evidence="1 2">
    <name type="scientific">Lentinula aciculospora</name>
    <dbReference type="NCBI Taxonomy" id="153920"/>
    <lineage>
        <taxon>Eukaryota</taxon>
        <taxon>Fungi</taxon>
        <taxon>Dikarya</taxon>
        <taxon>Basidiomycota</taxon>
        <taxon>Agaricomycotina</taxon>
        <taxon>Agaricomycetes</taxon>
        <taxon>Agaricomycetidae</taxon>
        <taxon>Agaricales</taxon>
        <taxon>Marasmiineae</taxon>
        <taxon>Omphalotaceae</taxon>
        <taxon>Lentinula</taxon>
    </lineage>
</organism>
<protein>
    <submittedName>
        <fullName evidence="1">Uncharacterized protein</fullName>
    </submittedName>
</protein>
<keyword evidence="2" id="KW-1185">Reference proteome</keyword>
<comment type="caution">
    <text evidence="1">The sequence shown here is derived from an EMBL/GenBank/DDBJ whole genome shotgun (WGS) entry which is preliminary data.</text>
</comment>
<accession>A0A9W9AAN2</accession>
<sequence length="125" mass="14082">MCCVGTSTLVFLVFSPLSPLSFLRGCLFIYSPANFNSKSKTSYKVPCISFIVCYVLSNHLSAIRIPFSVFFHDQPSFHFRDHRPCIPVRTFSDLCKNACRFSPLPARARASSKSLATNQYKTVKT</sequence>
<dbReference type="EMBL" id="JAOTPV010000009">
    <property type="protein sequence ID" value="KAJ4478378.1"/>
    <property type="molecule type" value="Genomic_DNA"/>
</dbReference>
<evidence type="ECO:0000313" key="1">
    <source>
        <dbReference type="EMBL" id="KAJ4478378.1"/>
    </source>
</evidence>
<name>A0A9W9AAN2_9AGAR</name>
<proteinExistence type="predicted"/>
<evidence type="ECO:0000313" key="2">
    <source>
        <dbReference type="Proteomes" id="UP001150266"/>
    </source>
</evidence>
<gene>
    <name evidence="1" type="ORF">J3R30DRAFT_3481239</name>
</gene>
<reference evidence="1" key="1">
    <citation type="submission" date="2022-08" db="EMBL/GenBank/DDBJ databases">
        <title>A Global Phylogenomic Analysis of the Shiitake Genus Lentinula.</title>
        <authorList>
            <consortium name="DOE Joint Genome Institute"/>
            <person name="Sierra-Patev S."/>
            <person name="Min B."/>
            <person name="Naranjo-Ortiz M."/>
            <person name="Looney B."/>
            <person name="Konkel Z."/>
            <person name="Slot J.C."/>
            <person name="Sakamoto Y."/>
            <person name="Steenwyk J.L."/>
            <person name="Rokas A."/>
            <person name="Carro J."/>
            <person name="Camarero S."/>
            <person name="Ferreira P."/>
            <person name="Molpeceres G."/>
            <person name="Ruiz-Duenas F.J."/>
            <person name="Serrano A."/>
            <person name="Henrissat B."/>
            <person name="Drula E."/>
            <person name="Hughes K.W."/>
            <person name="Mata J.L."/>
            <person name="Ishikawa N.K."/>
            <person name="Vargas-Isla R."/>
            <person name="Ushijima S."/>
            <person name="Smith C.A."/>
            <person name="Ahrendt S."/>
            <person name="Andreopoulos W."/>
            <person name="He G."/>
            <person name="Labutti K."/>
            <person name="Lipzen A."/>
            <person name="Ng V."/>
            <person name="Riley R."/>
            <person name="Sandor L."/>
            <person name="Barry K."/>
            <person name="Martinez A.T."/>
            <person name="Xiao Y."/>
            <person name="Gibbons J.G."/>
            <person name="Terashima K."/>
            <person name="Grigoriev I.V."/>
            <person name="Hibbett D.S."/>
        </authorList>
    </citation>
    <scope>NUCLEOTIDE SEQUENCE</scope>
    <source>
        <strain evidence="1">JLM2183</strain>
    </source>
</reference>
<dbReference type="AlphaFoldDB" id="A0A9W9AAN2"/>
<dbReference type="Proteomes" id="UP001150266">
    <property type="component" value="Unassembled WGS sequence"/>
</dbReference>